<dbReference type="PRINTS" id="PR00303">
    <property type="entry name" value="SECYTRNLCASE"/>
</dbReference>
<evidence type="ECO:0000256" key="9">
    <source>
        <dbReference type="ARBA" id="ARBA00023136"/>
    </source>
</evidence>
<dbReference type="Proteomes" id="UP000060043">
    <property type="component" value="Chromosome"/>
</dbReference>
<comment type="subunit">
    <text evidence="10">Component of the Sec protein translocase complex. Heterotrimer consisting of alpha (SecY), beta (SecG) and gamma (SecE) subunits. The heterotrimers can form oligomers, although 1 heterotrimer is thought to be able to translocate proteins. Interacts with the ribosome. May interact with SecDF, and other proteins may be involved.</text>
</comment>
<proteinExistence type="inferred from homology"/>
<evidence type="ECO:0000313" key="17">
    <source>
        <dbReference type="Proteomes" id="UP000060043"/>
    </source>
</evidence>
<dbReference type="HAMAP" id="MF_01465">
    <property type="entry name" value="SecY"/>
    <property type="match status" value="1"/>
</dbReference>
<dbReference type="GO" id="GO:0012505">
    <property type="term" value="C:endomembrane system"/>
    <property type="evidence" value="ECO:0007669"/>
    <property type="project" value="UniProtKB-SubCell"/>
</dbReference>
<dbReference type="InterPro" id="IPR030659">
    <property type="entry name" value="SecY_CS"/>
</dbReference>
<dbReference type="PROSITE" id="PS00755">
    <property type="entry name" value="SECY_1"/>
    <property type="match status" value="1"/>
</dbReference>
<feature type="transmembrane region" description="Helical" evidence="10">
    <location>
        <begin position="142"/>
        <end position="162"/>
    </location>
</feature>
<evidence type="ECO:0000313" key="18">
    <source>
        <dbReference type="Proteomes" id="UP000065473"/>
    </source>
</evidence>
<comment type="subcellular location">
    <subcellularLocation>
        <location evidence="10">Cell membrane</location>
        <topology evidence="10">Multi-pass membrane protein</topology>
    </subcellularLocation>
    <subcellularLocation>
        <location evidence="1">Endomembrane system</location>
        <topology evidence="1">Multi-pass membrane protein</topology>
    </subcellularLocation>
    <subcellularLocation>
        <location evidence="12">Membrane</location>
        <topology evidence="12">Multi-pass membrane protein</topology>
    </subcellularLocation>
</comment>
<dbReference type="GeneID" id="78440917"/>
<evidence type="ECO:0000313" key="15">
    <source>
        <dbReference type="EMBL" id="ALU29103.1"/>
    </source>
</evidence>
<evidence type="ECO:0000313" key="16">
    <source>
        <dbReference type="EMBL" id="ALU31828.1"/>
    </source>
</evidence>
<feature type="transmembrane region" description="Helical" evidence="10">
    <location>
        <begin position="343"/>
        <end position="362"/>
    </location>
</feature>
<feature type="transmembrane region" description="Helical" evidence="10">
    <location>
        <begin position="428"/>
        <end position="447"/>
    </location>
</feature>
<evidence type="ECO:0000256" key="7">
    <source>
        <dbReference type="ARBA" id="ARBA00022989"/>
    </source>
</evidence>
<dbReference type="GeneID" id="14551095"/>
<accession>A0A0U3H2G4</accession>
<comment type="function">
    <text evidence="10 11">The central subunit of the protein translocation channel SecYEG. Consists of two halves formed by TMs 1-5 and 6-10. These two domains form a lateral gate at the front which open onto the bilayer between TMs 2 and 7, and are clamped together by SecE at the back. The channel is closed by both a pore ring composed of hydrophobic SecY resides and a short helix (helix 2A) on the extracellular side of the membrane which forms a plug. The plug probably moves laterally to allow the channel to open. The ring and the pore may move independently.</text>
</comment>
<dbReference type="PROSITE" id="PS00756">
    <property type="entry name" value="SECY_2"/>
    <property type="match status" value="1"/>
</dbReference>
<keyword evidence="5 10" id="KW-0812">Transmembrane</keyword>
<dbReference type="Proteomes" id="UP000065473">
    <property type="component" value="Chromosome"/>
</dbReference>
<keyword evidence="3 10" id="KW-0813">Transport</keyword>
<dbReference type="OrthoDB" id="371914at2157"/>
<evidence type="ECO:0000256" key="2">
    <source>
        <dbReference type="ARBA" id="ARBA00005751"/>
    </source>
</evidence>
<dbReference type="PaxDb" id="1435377-SUSAZ_02590"/>
<keyword evidence="8 10" id="KW-0811">Translocation</keyword>
<keyword evidence="7 10" id="KW-1133">Transmembrane helix</keyword>
<dbReference type="AlphaFoldDB" id="A0A0U3H2G4"/>
<dbReference type="GO" id="GO:0006605">
    <property type="term" value="P:protein targeting"/>
    <property type="evidence" value="ECO:0007669"/>
    <property type="project" value="UniProtKB-UniRule"/>
</dbReference>
<evidence type="ECO:0000256" key="8">
    <source>
        <dbReference type="ARBA" id="ARBA00023010"/>
    </source>
</evidence>
<dbReference type="PIRSF" id="PIRSF004557">
    <property type="entry name" value="SecY"/>
    <property type="match status" value="1"/>
</dbReference>
<keyword evidence="4 10" id="KW-1003">Cell membrane</keyword>
<evidence type="ECO:0000256" key="11">
    <source>
        <dbReference type="RuleBase" id="RU000537"/>
    </source>
</evidence>
<dbReference type="Gene3D" id="1.10.3370.10">
    <property type="entry name" value="SecY subunit domain"/>
    <property type="match status" value="1"/>
</dbReference>
<dbReference type="OMA" id="PMMRQMF"/>
<dbReference type="PANTHER" id="PTHR10906">
    <property type="entry name" value="SECY/SEC61-ALPHA FAMILY MEMBER"/>
    <property type="match status" value="1"/>
</dbReference>
<evidence type="ECO:0000259" key="14">
    <source>
        <dbReference type="Pfam" id="PF10559"/>
    </source>
</evidence>
<keyword evidence="9 10" id="KW-0472">Membrane</keyword>
<dbReference type="Pfam" id="PF10559">
    <property type="entry name" value="Plug_translocon"/>
    <property type="match status" value="1"/>
</dbReference>
<dbReference type="NCBIfam" id="NF006341">
    <property type="entry name" value="PRK08568.1-5"/>
    <property type="match status" value="1"/>
</dbReference>
<dbReference type="SMR" id="A0A0U3H2G4"/>
<dbReference type="EMBL" id="CP013694">
    <property type="protein sequence ID" value="ALU29103.1"/>
    <property type="molecule type" value="Genomic_DNA"/>
</dbReference>
<feature type="domain" description="Translocon Sec61/SecY plug" evidence="14">
    <location>
        <begin position="38"/>
        <end position="73"/>
    </location>
</feature>
<evidence type="ECO:0000256" key="1">
    <source>
        <dbReference type="ARBA" id="ARBA00004127"/>
    </source>
</evidence>
<feature type="transmembrane region" description="Helical" evidence="10">
    <location>
        <begin position="169"/>
        <end position="193"/>
    </location>
</feature>
<dbReference type="EMBL" id="CP013695">
    <property type="protein sequence ID" value="ALU31828.1"/>
    <property type="molecule type" value="Genomic_DNA"/>
</dbReference>
<dbReference type="STRING" id="1435377.SUSAZ_02590"/>
<feature type="transmembrane region" description="Helical" evidence="10">
    <location>
        <begin position="277"/>
        <end position="301"/>
    </location>
</feature>
<evidence type="ECO:0000256" key="6">
    <source>
        <dbReference type="ARBA" id="ARBA00022927"/>
    </source>
</evidence>
<evidence type="ECO:0000256" key="13">
    <source>
        <dbReference type="RuleBase" id="RU004349"/>
    </source>
</evidence>
<feature type="transmembrane region" description="Helical" evidence="10">
    <location>
        <begin position="238"/>
        <end position="256"/>
    </location>
</feature>
<evidence type="ECO:0000256" key="3">
    <source>
        <dbReference type="ARBA" id="ARBA00022448"/>
    </source>
</evidence>
<dbReference type="GO" id="GO:0065002">
    <property type="term" value="P:intracellular protein transmembrane transport"/>
    <property type="evidence" value="ECO:0007669"/>
    <property type="project" value="UniProtKB-UniRule"/>
</dbReference>
<dbReference type="Pfam" id="PF00344">
    <property type="entry name" value="SecY"/>
    <property type="match status" value="1"/>
</dbReference>
<dbReference type="InterPro" id="IPR026593">
    <property type="entry name" value="SecY"/>
</dbReference>
<feature type="transmembrane region" description="Helical" evidence="10">
    <location>
        <begin position="30"/>
        <end position="51"/>
    </location>
</feature>
<dbReference type="SUPFAM" id="SSF103491">
    <property type="entry name" value="Preprotein translocase SecY subunit"/>
    <property type="match status" value="1"/>
</dbReference>
<reference evidence="17 18" key="1">
    <citation type="submission" date="2015-12" db="EMBL/GenBank/DDBJ databases">
        <title>A stable core within a dynamic pangenome in Sulfolobus acidocaldarius.</title>
        <authorList>
            <person name="Anderson R."/>
            <person name="Kouris A."/>
            <person name="Seward C."/>
            <person name="Campbell K."/>
            <person name="Whitaker R."/>
        </authorList>
    </citation>
    <scope>NUCLEOTIDE SEQUENCE [LARGE SCALE GENOMIC DNA]</scope>
    <source>
        <strain evidence="15 18">GG12-C01-09</strain>
        <strain evidence="16 17">NG05B_CO5_07</strain>
    </source>
</reference>
<dbReference type="GO" id="GO:0005886">
    <property type="term" value="C:plasma membrane"/>
    <property type="evidence" value="ECO:0007669"/>
    <property type="project" value="UniProtKB-SubCell"/>
</dbReference>
<keyword evidence="6 10" id="KW-0653">Protein transport</keyword>
<feature type="transmembrane region" description="Helical" evidence="10">
    <location>
        <begin position="400"/>
        <end position="422"/>
    </location>
</feature>
<feature type="transmembrane region" description="Helical" evidence="10">
    <location>
        <begin position="78"/>
        <end position="98"/>
    </location>
</feature>
<feature type="transmembrane region" description="Helical" evidence="10">
    <location>
        <begin position="118"/>
        <end position="136"/>
    </location>
</feature>
<protein>
    <recommendedName>
        <fullName evidence="10 11">Protein translocase subunit SecY</fullName>
    </recommendedName>
    <alternativeName>
        <fullName evidence="10">Protein transport protein SEC61 subunit alpha homolog</fullName>
    </alternativeName>
</protein>
<dbReference type="RefSeq" id="WP_011277468.1">
    <property type="nucleotide sequence ID" value="NZ_BHWZ01000001.1"/>
</dbReference>
<evidence type="ECO:0000256" key="12">
    <source>
        <dbReference type="RuleBase" id="RU003484"/>
    </source>
</evidence>
<comment type="similarity">
    <text evidence="2 10 13">Belongs to the SecY/SEC61-alpha family.</text>
</comment>
<name>A0A0U3H2G4_9CREN</name>
<dbReference type="InterPro" id="IPR023201">
    <property type="entry name" value="SecY_dom_sf"/>
</dbReference>
<sequence length="463" mass="50242">MGFMDFLAKMGENLPAVSKPKDKPTLTRKLLWTFIGLIVYLLMASIPLYGVTSSNSFLSNFLAQQIIFASSQGTLAQLGIGPVITSGLIMQILVGSKLINVDLTTQEGKSKFTQAEKALALIFIIVESSLFGYVFTRATSNILLPIIVVVQLIIASYIILLLDEMIQKGWGLGSGVSLFIMAGIMKVIFWNMFGIVSVQSQNLPVGFFPLLVSYITSGRNLQEIVLNTSSTTPYQPDLIGLIATVGLTILIVYLVNTNIYIPVTTQRLRGIRTTVPLNFLYVSSIPVIFVSVLGADIQLFASLANSISNSASGILTDIANAFFFPPQGVPHSVYALVVDPVGAAIYAAVFIVLSIVFGMLWIDVAGLDPKTQAEQMIRSGIEIPGMRTNPRIIEGILSKYIYALGFFSSLIVGLIAVVATFLGTYGTGVGLLLAITIAMQYYNLLAYERTLEMYPLLKRIVGE</sequence>
<dbReference type="InterPro" id="IPR002208">
    <property type="entry name" value="SecY/SEC61-alpha"/>
</dbReference>
<evidence type="ECO:0000256" key="4">
    <source>
        <dbReference type="ARBA" id="ARBA00022475"/>
    </source>
</evidence>
<evidence type="ECO:0000256" key="5">
    <source>
        <dbReference type="ARBA" id="ARBA00022692"/>
    </source>
</evidence>
<organism evidence="15 18">
    <name type="scientific">Sulfolobus acidocaldarius</name>
    <dbReference type="NCBI Taxonomy" id="2285"/>
    <lineage>
        <taxon>Archaea</taxon>
        <taxon>Thermoproteota</taxon>
        <taxon>Thermoprotei</taxon>
        <taxon>Sulfolobales</taxon>
        <taxon>Sulfolobaceae</taxon>
        <taxon>Sulfolobus</taxon>
    </lineage>
</organism>
<evidence type="ECO:0000256" key="10">
    <source>
        <dbReference type="HAMAP-Rule" id="MF_01465"/>
    </source>
</evidence>
<dbReference type="InterPro" id="IPR019561">
    <property type="entry name" value="Translocon_Sec61/SecY_plug_dom"/>
</dbReference>
<gene>
    <name evidence="10" type="primary">secY</name>
    <name evidence="15" type="ORF">ATY89_03520</name>
    <name evidence="16" type="ORF">ATZ20_06545</name>
</gene>